<feature type="compositionally biased region" description="Gly residues" evidence="1">
    <location>
        <begin position="1"/>
        <end position="11"/>
    </location>
</feature>
<dbReference type="InterPro" id="IPR055023">
    <property type="entry name" value="ColA_N"/>
</dbReference>
<dbReference type="RefSeq" id="WP_316938790.1">
    <property type="nucleotide sequence ID" value="NZ_JAWHXQ010000054.1"/>
</dbReference>
<organism evidence="3 4">
    <name type="scientific">Klebsiella quasipneumoniae subsp. similipneumoniae</name>
    <dbReference type="NCBI Taxonomy" id="1463164"/>
    <lineage>
        <taxon>Bacteria</taxon>
        <taxon>Pseudomonadati</taxon>
        <taxon>Pseudomonadota</taxon>
        <taxon>Gammaproteobacteria</taxon>
        <taxon>Enterobacterales</taxon>
        <taxon>Enterobacteriaceae</taxon>
        <taxon>Klebsiella/Raoultella group</taxon>
        <taxon>Klebsiella</taxon>
        <taxon>Klebsiella pneumoniae complex</taxon>
    </lineage>
</organism>
<feature type="region of interest" description="Disordered" evidence="1">
    <location>
        <begin position="1"/>
        <end position="54"/>
    </location>
</feature>
<evidence type="ECO:0000256" key="1">
    <source>
        <dbReference type="SAM" id="MobiDB-lite"/>
    </source>
</evidence>
<evidence type="ECO:0000259" key="2">
    <source>
        <dbReference type="Pfam" id="PF22348"/>
    </source>
</evidence>
<comment type="caution">
    <text evidence="3">The sequence shown here is derived from an EMBL/GenBank/DDBJ whole genome shotgun (WGS) entry which is preliminary data.</text>
</comment>
<dbReference type="AlphaFoldDB" id="A0AAE4SK84"/>
<accession>A0AAE4SK84</accession>
<dbReference type="Proteomes" id="UP001187239">
    <property type="component" value="Unassembled WGS sequence"/>
</dbReference>
<evidence type="ECO:0000313" key="4">
    <source>
        <dbReference type="Proteomes" id="UP001187239"/>
    </source>
</evidence>
<protein>
    <recommendedName>
        <fullName evidence="2">Colicin-A N-terminal domain-containing protein</fullName>
    </recommendedName>
</protein>
<dbReference type="Gene3D" id="2.30.30.970">
    <property type="match status" value="1"/>
</dbReference>
<evidence type="ECO:0000313" key="3">
    <source>
        <dbReference type="EMBL" id="MDV0614647.1"/>
    </source>
</evidence>
<dbReference type="Pfam" id="PF22348">
    <property type="entry name" value="ColA_N"/>
    <property type="match status" value="1"/>
</dbReference>
<feature type="domain" description="Colicin-A N-terminal" evidence="2">
    <location>
        <begin position="52"/>
        <end position="95"/>
    </location>
</feature>
<dbReference type="EMBL" id="JAWHXQ010000054">
    <property type="protein sequence ID" value="MDV0614647.1"/>
    <property type="molecule type" value="Genomic_DNA"/>
</dbReference>
<sequence>MPGFNYGGNSVGDGTNWSSERGSDPTTPGGGDNGHAGDHSSSGSSSSTVEHTPWGDLTTDAAGYAYMNGIKLTADNSQLAYVSPTHLVRVLNSLLDRSYMKPEPGEHAGVTGVPATSPSRVTLADNALKNAQSKAQDAAAALSKANAAISQAQSVRGRCGLSITPSR</sequence>
<gene>
    <name evidence="3" type="ORF">RZO73_29670</name>
</gene>
<feature type="compositionally biased region" description="Polar residues" evidence="1">
    <location>
        <begin position="12"/>
        <end position="26"/>
    </location>
</feature>
<proteinExistence type="predicted"/>
<name>A0AAE4SK84_9ENTR</name>
<reference evidence="3" key="1">
    <citation type="submission" date="2023-10" db="EMBL/GenBank/DDBJ databases">
        <title>Surveillance and assessment of the effects of hospital wastewater treatment on clearance of pathogenic bacterial and antimicrobial resistance genes.</title>
        <authorList>
            <person name="Wu Y."/>
        </authorList>
    </citation>
    <scope>NUCLEOTIDE SEQUENCE</scope>
    <source>
        <strain evidence="3">23-M-SY-8</strain>
    </source>
</reference>